<keyword evidence="4" id="KW-0677">Repeat</keyword>
<evidence type="ECO:0000256" key="1">
    <source>
        <dbReference type="ARBA" id="ARBA00004141"/>
    </source>
</evidence>
<dbReference type="CDD" id="cd04590">
    <property type="entry name" value="CBS_pair_CorC_HlyC_assoc"/>
    <property type="match status" value="1"/>
</dbReference>
<comment type="caution">
    <text evidence="13">The sequence shown here is derived from an EMBL/GenBank/DDBJ whole genome shotgun (WGS) entry which is preliminary data.</text>
</comment>
<evidence type="ECO:0000256" key="8">
    <source>
        <dbReference type="PROSITE-ProRule" id="PRU00703"/>
    </source>
</evidence>
<evidence type="ECO:0000256" key="5">
    <source>
        <dbReference type="ARBA" id="ARBA00022989"/>
    </source>
</evidence>
<dbReference type="PANTHER" id="PTHR22777">
    <property type="entry name" value="HEMOLYSIN-RELATED"/>
    <property type="match status" value="1"/>
</dbReference>
<dbReference type="Gene3D" id="3.10.580.10">
    <property type="entry name" value="CBS-domain"/>
    <property type="match status" value="1"/>
</dbReference>
<dbReference type="InterPro" id="IPR016169">
    <property type="entry name" value="FAD-bd_PCMH_sub2"/>
</dbReference>
<proteinExistence type="inferred from homology"/>
<keyword evidence="6 8" id="KW-0129">CBS domain</keyword>
<feature type="transmembrane region" description="Helical" evidence="10">
    <location>
        <begin position="149"/>
        <end position="169"/>
    </location>
</feature>
<evidence type="ECO:0000256" key="4">
    <source>
        <dbReference type="ARBA" id="ARBA00022737"/>
    </source>
</evidence>
<dbReference type="InterPro" id="IPR002550">
    <property type="entry name" value="CNNM"/>
</dbReference>
<dbReference type="Pfam" id="PF01595">
    <property type="entry name" value="CNNM"/>
    <property type="match status" value="1"/>
</dbReference>
<protein>
    <submittedName>
        <fullName evidence="13">HlyC/CorC family transporter</fullName>
    </submittedName>
</protein>
<evidence type="ECO:0000256" key="6">
    <source>
        <dbReference type="ARBA" id="ARBA00023122"/>
    </source>
</evidence>
<dbReference type="InterPro" id="IPR044751">
    <property type="entry name" value="Ion_transp-like_CBS"/>
</dbReference>
<dbReference type="Proteomes" id="UP000647491">
    <property type="component" value="Unassembled WGS sequence"/>
</dbReference>
<evidence type="ECO:0000256" key="7">
    <source>
        <dbReference type="ARBA" id="ARBA00023136"/>
    </source>
</evidence>
<gene>
    <name evidence="13" type="ORF">H8708_12535</name>
</gene>
<evidence type="ECO:0000259" key="11">
    <source>
        <dbReference type="PROSITE" id="PS51371"/>
    </source>
</evidence>
<feature type="transmembrane region" description="Helical" evidence="10">
    <location>
        <begin position="102"/>
        <end position="128"/>
    </location>
</feature>
<reference evidence="13 14" key="1">
    <citation type="submission" date="2020-08" db="EMBL/GenBank/DDBJ databases">
        <title>Genome public.</title>
        <authorList>
            <person name="Liu C."/>
            <person name="Sun Q."/>
        </authorList>
    </citation>
    <scope>NUCLEOTIDE SEQUENCE [LARGE SCALE GENOMIC DNA]</scope>
    <source>
        <strain evidence="13 14">BX10</strain>
    </source>
</reference>
<evidence type="ECO:0000256" key="9">
    <source>
        <dbReference type="PROSITE-ProRule" id="PRU01193"/>
    </source>
</evidence>
<keyword evidence="14" id="KW-1185">Reference proteome</keyword>
<feature type="transmembrane region" description="Helical" evidence="10">
    <location>
        <begin position="6"/>
        <end position="24"/>
    </location>
</feature>
<feature type="domain" description="CBS" evidence="11">
    <location>
        <begin position="294"/>
        <end position="351"/>
    </location>
</feature>
<dbReference type="PANTHER" id="PTHR22777:SF17">
    <property type="entry name" value="UPF0053 PROTEIN SLL0260"/>
    <property type="match status" value="1"/>
</dbReference>
<accession>A0ABR7NVA6</accession>
<evidence type="ECO:0000256" key="3">
    <source>
        <dbReference type="ARBA" id="ARBA00022692"/>
    </source>
</evidence>
<evidence type="ECO:0000256" key="10">
    <source>
        <dbReference type="SAM" id="Phobius"/>
    </source>
</evidence>
<dbReference type="EMBL" id="JACRTJ010000027">
    <property type="protein sequence ID" value="MBC8600044.1"/>
    <property type="molecule type" value="Genomic_DNA"/>
</dbReference>
<evidence type="ECO:0000313" key="14">
    <source>
        <dbReference type="Proteomes" id="UP000647491"/>
    </source>
</evidence>
<evidence type="ECO:0000313" key="13">
    <source>
        <dbReference type="EMBL" id="MBC8600044.1"/>
    </source>
</evidence>
<dbReference type="SUPFAM" id="SSF54631">
    <property type="entry name" value="CBS-domain pair"/>
    <property type="match status" value="1"/>
</dbReference>
<dbReference type="InterPro" id="IPR005170">
    <property type="entry name" value="Transptr-assoc_dom"/>
</dbReference>
<dbReference type="InterPro" id="IPR000644">
    <property type="entry name" value="CBS_dom"/>
</dbReference>
<comment type="similarity">
    <text evidence="2">Belongs to the UPF0053 family.</text>
</comment>
<dbReference type="InterPro" id="IPR036318">
    <property type="entry name" value="FAD-bd_PCMH-like_sf"/>
</dbReference>
<evidence type="ECO:0000256" key="2">
    <source>
        <dbReference type="ARBA" id="ARBA00006337"/>
    </source>
</evidence>
<dbReference type="PROSITE" id="PS51846">
    <property type="entry name" value="CNNM"/>
    <property type="match status" value="1"/>
</dbReference>
<dbReference type="PROSITE" id="PS51371">
    <property type="entry name" value="CBS"/>
    <property type="match status" value="2"/>
</dbReference>
<keyword evidence="3 9" id="KW-0812">Transmembrane</keyword>
<sequence length="453" mass="50357">MDDGNSWIGILLFAASVAVFYLIYGFGAAIQALNTSALEDERDEGNKKAAALLRIQEDPGKFVRTNQVVTCFFTLALGAFTLPQTAGYIRRFLAVKLAMAPGLAAGLALAAAFFAVAFFLVCLGVIIPKHVAAKSPIRFCYKALSVVEWAIKLLSPFTWLISVAAFVVLKAVGIDIRSSNEKVTEEDIMYMVNEGHDQGVLEASEAEMITNIFEFDDKVASDIMTHRKNVVALESTMTLKETVDFIVKEANNSRFPVYEEDIDNIVGVLHMRDVLYFAEQEEYLDRPISQIDGLLRSAHFAPEAKNINALFKEMQSEKIHMEIVIDEYGQTAGIVTMEDILEEIVGNIMDEYDNEEPDIVVKENGSFQLSGMTPLDDVEDALEMEFDEDDKDNFDTLNGFLISRLGHLPEDDEKGQVVFGGYRFSIVKAENKIIQTVAAERDAGPEHEKENEG</sequence>
<dbReference type="RefSeq" id="WP_022274198.1">
    <property type="nucleotide sequence ID" value="NZ_JACRTJ010000027.1"/>
</dbReference>
<dbReference type="InterPro" id="IPR046342">
    <property type="entry name" value="CBS_dom_sf"/>
</dbReference>
<keyword evidence="7 9" id="KW-0472">Membrane</keyword>
<comment type="subcellular location">
    <subcellularLocation>
        <location evidence="1">Membrane</location>
        <topology evidence="1">Multi-pass membrane protein</topology>
    </subcellularLocation>
</comment>
<organism evidence="13 14">
    <name type="scientific">Enterocloster hominis</name>
    <name type="common">ex Liu et al. 2021</name>
    <dbReference type="NCBI Taxonomy" id="2763663"/>
    <lineage>
        <taxon>Bacteria</taxon>
        <taxon>Bacillati</taxon>
        <taxon>Bacillota</taxon>
        <taxon>Clostridia</taxon>
        <taxon>Lachnospirales</taxon>
        <taxon>Lachnospiraceae</taxon>
        <taxon>Enterocloster</taxon>
    </lineage>
</organism>
<feature type="domain" description="CNNM transmembrane" evidence="12">
    <location>
        <begin position="2"/>
        <end position="205"/>
    </location>
</feature>
<name>A0ABR7NVA6_9FIRM</name>
<dbReference type="SMART" id="SM01091">
    <property type="entry name" value="CorC_HlyC"/>
    <property type="match status" value="1"/>
</dbReference>
<dbReference type="Gene3D" id="3.30.465.10">
    <property type="match status" value="1"/>
</dbReference>
<feature type="domain" description="CBS" evidence="11">
    <location>
        <begin position="224"/>
        <end position="286"/>
    </location>
</feature>
<evidence type="ECO:0000259" key="12">
    <source>
        <dbReference type="PROSITE" id="PS51846"/>
    </source>
</evidence>
<dbReference type="SUPFAM" id="SSF56176">
    <property type="entry name" value="FAD-binding/transporter-associated domain-like"/>
    <property type="match status" value="1"/>
</dbReference>
<feature type="transmembrane region" description="Helical" evidence="10">
    <location>
        <begin position="62"/>
        <end position="82"/>
    </location>
</feature>
<dbReference type="Pfam" id="PF03471">
    <property type="entry name" value="CorC_HlyC"/>
    <property type="match status" value="1"/>
</dbReference>
<keyword evidence="5 9" id="KW-1133">Transmembrane helix</keyword>
<dbReference type="Pfam" id="PF00571">
    <property type="entry name" value="CBS"/>
    <property type="match status" value="2"/>
</dbReference>